<gene>
    <name evidence="2" type="primary">BQ5605_C007g04540</name>
    <name evidence="2" type="ORF">BQ5605_C007G04540</name>
</gene>
<dbReference type="AlphaFoldDB" id="A0A2X0M7D0"/>
<reference evidence="2 3" key="1">
    <citation type="submission" date="2016-11" db="EMBL/GenBank/DDBJ databases">
        <authorList>
            <person name="Jaros S."/>
            <person name="Januszkiewicz K."/>
            <person name="Wedrychowicz H."/>
        </authorList>
    </citation>
    <scope>NUCLEOTIDE SEQUENCE [LARGE SCALE GENOMIC DNA]</scope>
</reference>
<dbReference type="EMBL" id="FQNC01000045">
    <property type="protein sequence ID" value="SGY61252.1"/>
    <property type="molecule type" value="Genomic_DNA"/>
</dbReference>
<protein>
    <submittedName>
        <fullName evidence="2">BQ5605_C007g04540 protein</fullName>
    </submittedName>
</protein>
<sequence length="207" mass="22978">MIHVHLPALLLLGGLFAFVGASSGSASNEPVQQVRFMREQAYGPMYMAVNQGLELRSNGILKDDLGRLATLLGDGHCLNHGLNKYRRCPLTFRCDGSGQDGYLYDINGYPVPFFFPASWRYFGPDVGWQPPARFSCKANWVLPSQWLDSAHLATWWTSGPPTAWKAPPGFACPSFWTCSACERTSSSAHIGLDSQKYRVRMTPSLKD</sequence>
<evidence type="ECO:0000313" key="3">
    <source>
        <dbReference type="Proteomes" id="UP000249464"/>
    </source>
</evidence>
<keyword evidence="1" id="KW-0732">Signal</keyword>
<evidence type="ECO:0000256" key="1">
    <source>
        <dbReference type="SAM" id="SignalP"/>
    </source>
</evidence>
<feature type="chain" id="PRO_5016002906" evidence="1">
    <location>
        <begin position="22"/>
        <end position="207"/>
    </location>
</feature>
<dbReference type="Proteomes" id="UP000249464">
    <property type="component" value="Unassembled WGS sequence"/>
</dbReference>
<proteinExistence type="predicted"/>
<feature type="signal peptide" evidence="1">
    <location>
        <begin position="1"/>
        <end position="21"/>
    </location>
</feature>
<accession>A0A2X0M7D0</accession>
<name>A0A2X0M7D0_9BASI</name>
<evidence type="ECO:0000313" key="2">
    <source>
        <dbReference type="EMBL" id="SGY61252.1"/>
    </source>
</evidence>
<keyword evidence="3" id="KW-1185">Reference proteome</keyword>
<organism evidence="2 3">
    <name type="scientific">Microbotryum silenes-dioicae</name>
    <dbReference type="NCBI Taxonomy" id="796604"/>
    <lineage>
        <taxon>Eukaryota</taxon>
        <taxon>Fungi</taxon>
        <taxon>Dikarya</taxon>
        <taxon>Basidiomycota</taxon>
        <taxon>Pucciniomycotina</taxon>
        <taxon>Microbotryomycetes</taxon>
        <taxon>Microbotryales</taxon>
        <taxon>Microbotryaceae</taxon>
        <taxon>Microbotryum</taxon>
    </lineage>
</organism>
<dbReference type="STRING" id="796604.A0A2X0M7D0"/>